<dbReference type="Gene3D" id="3.40.50.1820">
    <property type="entry name" value="alpha/beta hydrolase"/>
    <property type="match status" value="1"/>
</dbReference>
<name>A0A813EZK0_POLGL</name>
<dbReference type="EMBL" id="CAJNNV010016510">
    <property type="protein sequence ID" value="CAE8604485.1"/>
    <property type="molecule type" value="Genomic_DNA"/>
</dbReference>
<gene>
    <name evidence="1" type="ORF">PGLA1383_LOCUS22645</name>
</gene>
<accession>A0A813EZK0</accession>
<proteinExistence type="predicted"/>
<evidence type="ECO:0000313" key="1">
    <source>
        <dbReference type="EMBL" id="CAE8604485.1"/>
    </source>
</evidence>
<dbReference type="PANTHER" id="PTHR46438:SF7">
    <property type="entry name" value="ALPHA_BETA-HYDROLASES SUPERFAMILY PROTEIN"/>
    <property type="match status" value="1"/>
</dbReference>
<sequence length="206" mass="22473">NCGAGMNSKFLTTSSIIPLQIRLFSMPLFFIVDALLKVRPLVEFGFQRLATKETISKVLEAVYVNAGAVDDELIDGVLEPAADPGALDVFVNVLTGDPGCSADEYLPSVRCPVRLIWGTEDTVTPLNGELAYYGTYFRELADDPSMPHITLKEVLAGHVPQDDSPEEVHQDMLSWLANPPPFAMDLGTKQSQADSEDGLDLDDLVF</sequence>
<evidence type="ECO:0000313" key="2">
    <source>
        <dbReference type="Proteomes" id="UP000654075"/>
    </source>
</evidence>
<feature type="non-terminal residue" evidence="1">
    <location>
        <position position="1"/>
    </location>
</feature>
<dbReference type="GO" id="GO:0009507">
    <property type="term" value="C:chloroplast"/>
    <property type="evidence" value="ECO:0007669"/>
    <property type="project" value="TreeGrafter"/>
</dbReference>
<dbReference type="SUPFAM" id="SSF53474">
    <property type="entry name" value="alpha/beta-Hydrolases"/>
    <property type="match status" value="1"/>
</dbReference>
<dbReference type="OrthoDB" id="408373at2759"/>
<dbReference type="AlphaFoldDB" id="A0A813EZK0"/>
<dbReference type="Proteomes" id="UP000654075">
    <property type="component" value="Unassembled WGS sequence"/>
</dbReference>
<dbReference type="InterPro" id="IPR029058">
    <property type="entry name" value="AB_hydrolase_fold"/>
</dbReference>
<comment type="caution">
    <text evidence="1">The sequence shown here is derived from an EMBL/GenBank/DDBJ whole genome shotgun (WGS) entry which is preliminary data.</text>
</comment>
<dbReference type="PANTHER" id="PTHR46438">
    <property type="entry name" value="ALPHA/BETA-HYDROLASES SUPERFAMILY PROTEIN"/>
    <property type="match status" value="1"/>
</dbReference>
<organism evidence="1 2">
    <name type="scientific">Polarella glacialis</name>
    <name type="common">Dinoflagellate</name>
    <dbReference type="NCBI Taxonomy" id="89957"/>
    <lineage>
        <taxon>Eukaryota</taxon>
        <taxon>Sar</taxon>
        <taxon>Alveolata</taxon>
        <taxon>Dinophyceae</taxon>
        <taxon>Suessiales</taxon>
        <taxon>Suessiaceae</taxon>
        <taxon>Polarella</taxon>
    </lineage>
</organism>
<dbReference type="GO" id="GO:0015994">
    <property type="term" value="P:chlorophyll metabolic process"/>
    <property type="evidence" value="ECO:0007669"/>
    <property type="project" value="TreeGrafter"/>
</dbReference>
<reference evidence="1" key="1">
    <citation type="submission" date="2021-02" db="EMBL/GenBank/DDBJ databases">
        <authorList>
            <person name="Dougan E. K."/>
            <person name="Rhodes N."/>
            <person name="Thang M."/>
            <person name="Chan C."/>
        </authorList>
    </citation>
    <scope>NUCLEOTIDE SEQUENCE</scope>
</reference>
<dbReference type="GO" id="GO:0047746">
    <property type="term" value="F:chlorophyllase activity"/>
    <property type="evidence" value="ECO:0007669"/>
    <property type="project" value="TreeGrafter"/>
</dbReference>
<keyword evidence="2" id="KW-1185">Reference proteome</keyword>
<protein>
    <submittedName>
        <fullName evidence="1">Uncharacterized protein</fullName>
    </submittedName>
</protein>